<gene>
    <name evidence="9" type="ORF">C2800_01745</name>
</gene>
<sequence length="528" mass="61039">MKKSLFILLGYSAVLLLSEILYRYFFKINSLYRISESFLIIFVVLSLFYFSKYRVSRFFIALFFSCSTLINNVHYEVYQNWINGTNYLLMFKEYWEVTHAGLHMLDKLAGGIIWGALDILIFISISRFRQKTHWVADISFILVMGYIFVRSFYTNQELGITSNPGYSRIKANFFAFGYFIGKTLPYDLFNLSNVSVYYRDKPNMTQPPMAKNIVLIMGESLSASNVGTFGYERQTMPFLDQLVKNAPAETLLKPAYSAGLGTAISLPAFFNAIPRPNGLEQIVSGRTNLFRLAKERGYQTYFYSAQPENQMMIMSIMGKTWVDHLLFPSDIGYKRSEGMHDHALLPLFEQIDLSEGNHFIVLHQRGSHAPYAYYLSEEEKAFKENTPLDNYDSTLYNTDQFIEKVFKQLKQHHDDWVLIYTSDHGQFVSNQVYNQGTAKEANYLVPIMTYTENTALQQLQRPFLACDRLFHQQLSTFIIKMLGYDMPISDCQHGVINSLILTGDSGYLEVQANQPPAFFIPKNRFKKE</sequence>
<reference evidence="9 10" key="1">
    <citation type="journal article" date="2018" name="Front. Microbiol.">
        <title>Genetic and Phylogenetic Characteristics of Pasteurella multocida Isolates From Different Host Species.</title>
        <authorList>
            <person name="Peng Z."/>
            <person name="Liang W."/>
            <person name="Wang F."/>
            <person name="Xu Z."/>
            <person name="Xie Z."/>
            <person name="Lian Z."/>
            <person name="Hua L."/>
            <person name="Zhou R."/>
            <person name="Chen H."/>
            <person name="Wu B."/>
        </authorList>
    </citation>
    <scope>NUCLEOTIDE SEQUENCE [LARGE SCALE GENOMIC DNA]</scope>
    <source>
        <strain evidence="9 10">HNA06</strain>
    </source>
</reference>
<dbReference type="Gene3D" id="3.40.720.10">
    <property type="entry name" value="Alkaline Phosphatase, subunit A"/>
    <property type="match status" value="1"/>
</dbReference>
<dbReference type="RefSeq" id="WP_010906532.1">
    <property type="nucleotide sequence ID" value="NZ_CP028927.1"/>
</dbReference>
<dbReference type="GO" id="GO:0016776">
    <property type="term" value="F:phosphotransferase activity, phosphate group as acceptor"/>
    <property type="evidence" value="ECO:0007669"/>
    <property type="project" value="TreeGrafter"/>
</dbReference>
<evidence type="ECO:0000256" key="7">
    <source>
        <dbReference type="SAM" id="Phobius"/>
    </source>
</evidence>
<evidence type="ECO:0000256" key="5">
    <source>
        <dbReference type="ARBA" id="ARBA00022989"/>
    </source>
</evidence>
<keyword evidence="4 7" id="KW-0812">Transmembrane</keyword>
<evidence type="ECO:0000256" key="1">
    <source>
        <dbReference type="ARBA" id="ARBA00004651"/>
    </source>
</evidence>
<evidence type="ECO:0000313" key="10">
    <source>
        <dbReference type="Proteomes" id="UP000540079"/>
    </source>
</evidence>
<comment type="subcellular location">
    <subcellularLocation>
        <location evidence="1">Cell membrane</location>
        <topology evidence="1">Multi-pass membrane protein</topology>
    </subcellularLocation>
</comment>
<evidence type="ECO:0000313" key="9">
    <source>
        <dbReference type="EMBL" id="NNI78164.1"/>
    </source>
</evidence>
<dbReference type="Proteomes" id="UP000540079">
    <property type="component" value="Unassembled WGS sequence"/>
</dbReference>
<feature type="transmembrane region" description="Helical" evidence="7">
    <location>
        <begin position="58"/>
        <end position="75"/>
    </location>
</feature>
<dbReference type="PANTHER" id="PTHR30443">
    <property type="entry name" value="INNER MEMBRANE PROTEIN"/>
    <property type="match status" value="1"/>
</dbReference>
<keyword evidence="2" id="KW-1003">Cell membrane</keyword>
<evidence type="ECO:0000259" key="8">
    <source>
        <dbReference type="Pfam" id="PF00884"/>
    </source>
</evidence>
<dbReference type="InterPro" id="IPR017850">
    <property type="entry name" value="Alkaline_phosphatase_core_sf"/>
</dbReference>
<feature type="transmembrane region" description="Helical" evidence="7">
    <location>
        <begin position="134"/>
        <end position="153"/>
    </location>
</feature>
<dbReference type="Pfam" id="PF00884">
    <property type="entry name" value="Sulfatase"/>
    <property type="match status" value="1"/>
</dbReference>
<dbReference type="CDD" id="cd16017">
    <property type="entry name" value="LptA"/>
    <property type="match status" value="1"/>
</dbReference>
<dbReference type="OMA" id="IPYERNI"/>
<keyword evidence="3 9" id="KW-0808">Transferase</keyword>
<dbReference type="GO" id="GO:0005886">
    <property type="term" value="C:plasma membrane"/>
    <property type="evidence" value="ECO:0007669"/>
    <property type="project" value="UniProtKB-SubCell"/>
</dbReference>
<name>A0A849CHY6_PASMD</name>
<dbReference type="EMBL" id="PPVL01000001">
    <property type="protein sequence ID" value="NNI78164.1"/>
    <property type="molecule type" value="Genomic_DNA"/>
</dbReference>
<proteinExistence type="predicted"/>
<feature type="domain" description="Sulfatase N-terminal" evidence="8">
    <location>
        <begin position="211"/>
        <end position="475"/>
    </location>
</feature>
<evidence type="ECO:0000256" key="3">
    <source>
        <dbReference type="ARBA" id="ARBA00022679"/>
    </source>
</evidence>
<accession>A0A849CHY6</accession>
<organism evidence="9 10">
    <name type="scientific">Pasteurella multocida</name>
    <dbReference type="NCBI Taxonomy" id="747"/>
    <lineage>
        <taxon>Bacteria</taxon>
        <taxon>Pseudomonadati</taxon>
        <taxon>Pseudomonadota</taxon>
        <taxon>Gammaproteobacteria</taxon>
        <taxon>Pasteurellales</taxon>
        <taxon>Pasteurellaceae</taxon>
        <taxon>Pasteurella</taxon>
    </lineage>
</organism>
<keyword evidence="5 7" id="KW-1133">Transmembrane helix</keyword>
<evidence type="ECO:0000256" key="2">
    <source>
        <dbReference type="ARBA" id="ARBA00022475"/>
    </source>
</evidence>
<comment type="caution">
    <text evidence="9">The sequence shown here is derived from an EMBL/GenBank/DDBJ whole genome shotgun (WGS) entry which is preliminary data.</text>
</comment>
<dbReference type="AlphaFoldDB" id="A0A849CHY6"/>
<feature type="transmembrane region" description="Helical" evidence="7">
    <location>
        <begin position="108"/>
        <end position="125"/>
    </location>
</feature>
<dbReference type="SUPFAM" id="SSF53649">
    <property type="entry name" value="Alkaline phosphatase-like"/>
    <property type="match status" value="1"/>
</dbReference>
<protein>
    <submittedName>
        <fullName evidence="9">Phosphoethanolamine transferase</fullName>
    </submittedName>
</protein>
<keyword evidence="6 7" id="KW-0472">Membrane</keyword>
<dbReference type="InterPro" id="IPR040423">
    <property type="entry name" value="PEA_transferase"/>
</dbReference>
<feature type="transmembrane region" description="Helical" evidence="7">
    <location>
        <begin position="31"/>
        <end position="51"/>
    </location>
</feature>
<evidence type="ECO:0000256" key="6">
    <source>
        <dbReference type="ARBA" id="ARBA00023136"/>
    </source>
</evidence>
<dbReference type="PANTHER" id="PTHR30443:SF0">
    <property type="entry name" value="PHOSPHOETHANOLAMINE TRANSFERASE EPTA"/>
    <property type="match status" value="1"/>
</dbReference>
<dbReference type="InterPro" id="IPR058130">
    <property type="entry name" value="PEA_transf_C"/>
</dbReference>
<feature type="transmembrane region" description="Helical" evidence="7">
    <location>
        <begin position="5"/>
        <end position="25"/>
    </location>
</feature>
<dbReference type="InterPro" id="IPR000917">
    <property type="entry name" value="Sulfatase_N"/>
</dbReference>
<dbReference type="GO" id="GO:0009244">
    <property type="term" value="P:lipopolysaccharide core region biosynthetic process"/>
    <property type="evidence" value="ECO:0007669"/>
    <property type="project" value="TreeGrafter"/>
</dbReference>
<evidence type="ECO:0000256" key="4">
    <source>
        <dbReference type="ARBA" id="ARBA00022692"/>
    </source>
</evidence>